<comment type="caution">
    <text evidence="2">The sequence shown here is derived from an EMBL/GenBank/DDBJ whole genome shotgun (WGS) entry which is preliminary data.</text>
</comment>
<dbReference type="EMBL" id="QPFP01000140">
    <property type="protein sequence ID" value="TEB20417.1"/>
    <property type="molecule type" value="Genomic_DNA"/>
</dbReference>
<evidence type="ECO:0000256" key="1">
    <source>
        <dbReference type="SAM" id="MobiDB-lite"/>
    </source>
</evidence>
<feature type="region of interest" description="Disordered" evidence="1">
    <location>
        <begin position="15"/>
        <end position="157"/>
    </location>
</feature>
<accession>A0A4Y7SFX6</accession>
<sequence>MSAVFALLRCKSKPSTLKASISKRRTQNLRRRTSFASTSNHPVSETMSTPHPNPSSSRSPRQPASNTDANAGGEHGGRGGLRGRGRGRAIANAVFEQSTAGADSPSTPRQQGSGGWKGRGGHHGQGDSHPQSRGRGGGRGGARVGARNDPPAPRPTHCTLLIYDAFDLI</sequence>
<feature type="compositionally biased region" description="Gly residues" evidence="1">
    <location>
        <begin position="134"/>
        <end position="143"/>
    </location>
</feature>
<proteinExistence type="predicted"/>
<protein>
    <submittedName>
        <fullName evidence="2">Uncharacterized protein</fullName>
    </submittedName>
</protein>
<feature type="compositionally biased region" description="Polar residues" evidence="1">
    <location>
        <begin position="95"/>
        <end position="108"/>
    </location>
</feature>
<reference evidence="2 3" key="1">
    <citation type="journal article" date="2019" name="Nat. Ecol. Evol.">
        <title>Megaphylogeny resolves global patterns of mushroom evolution.</title>
        <authorList>
            <person name="Varga T."/>
            <person name="Krizsan K."/>
            <person name="Foldi C."/>
            <person name="Dima B."/>
            <person name="Sanchez-Garcia M."/>
            <person name="Sanchez-Ramirez S."/>
            <person name="Szollosi G.J."/>
            <person name="Szarkandi J.G."/>
            <person name="Papp V."/>
            <person name="Albert L."/>
            <person name="Andreopoulos W."/>
            <person name="Angelini C."/>
            <person name="Antonin V."/>
            <person name="Barry K.W."/>
            <person name="Bougher N.L."/>
            <person name="Buchanan P."/>
            <person name="Buyck B."/>
            <person name="Bense V."/>
            <person name="Catcheside P."/>
            <person name="Chovatia M."/>
            <person name="Cooper J."/>
            <person name="Damon W."/>
            <person name="Desjardin D."/>
            <person name="Finy P."/>
            <person name="Geml J."/>
            <person name="Haridas S."/>
            <person name="Hughes K."/>
            <person name="Justo A."/>
            <person name="Karasinski D."/>
            <person name="Kautmanova I."/>
            <person name="Kiss B."/>
            <person name="Kocsube S."/>
            <person name="Kotiranta H."/>
            <person name="LaButti K.M."/>
            <person name="Lechner B.E."/>
            <person name="Liimatainen K."/>
            <person name="Lipzen A."/>
            <person name="Lukacs Z."/>
            <person name="Mihaltcheva S."/>
            <person name="Morgado L.N."/>
            <person name="Niskanen T."/>
            <person name="Noordeloos M.E."/>
            <person name="Ohm R.A."/>
            <person name="Ortiz-Santana B."/>
            <person name="Ovrebo C."/>
            <person name="Racz N."/>
            <person name="Riley R."/>
            <person name="Savchenko A."/>
            <person name="Shiryaev A."/>
            <person name="Soop K."/>
            <person name="Spirin V."/>
            <person name="Szebenyi C."/>
            <person name="Tomsovsky M."/>
            <person name="Tulloss R.E."/>
            <person name="Uehling J."/>
            <person name="Grigoriev I.V."/>
            <person name="Vagvolgyi C."/>
            <person name="Papp T."/>
            <person name="Martin F.M."/>
            <person name="Miettinen O."/>
            <person name="Hibbett D.S."/>
            <person name="Nagy L.G."/>
        </authorList>
    </citation>
    <scope>NUCLEOTIDE SEQUENCE [LARGE SCALE GENOMIC DNA]</scope>
    <source>
        <strain evidence="2 3">FP101781</strain>
    </source>
</reference>
<keyword evidence="3" id="KW-1185">Reference proteome</keyword>
<dbReference type="Proteomes" id="UP000298030">
    <property type="component" value="Unassembled WGS sequence"/>
</dbReference>
<name>A0A4Y7SFX6_COPMI</name>
<dbReference type="AlphaFoldDB" id="A0A4Y7SFX6"/>
<organism evidence="2 3">
    <name type="scientific">Coprinellus micaceus</name>
    <name type="common">Glistening ink-cap mushroom</name>
    <name type="synonym">Coprinus micaceus</name>
    <dbReference type="NCBI Taxonomy" id="71717"/>
    <lineage>
        <taxon>Eukaryota</taxon>
        <taxon>Fungi</taxon>
        <taxon>Dikarya</taxon>
        <taxon>Basidiomycota</taxon>
        <taxon>Agaricomycotina</taxon>
        <taxon>Agaricomycetes</taxon>
        <taxon>Agaricomycetidae</taxon>
        <taxon>Agaricales</taxon>
        <taxon>Agaricineae</taxon>
        <taxon>Psathyrellaceae</taxon>
        <taxon>Coprinellus</taxon>
    </lineage>
</organism>
<evidence type="ECO:0000313" key="3">
    <source>
        <dbReference type="Proteomes" id="UP000298030"/>
    </source>
</evidence>
<feature type="compositionally biased region" description="Low complexity" evidence="1">
    <location>
        <begin position="48"/>
        <end position="65"/>
    </location>
</feature>
<feature type="compositionally biased region" description="Polar residues" evidence="1">
    <location>
        <begin position="34"/>
        <end position="47"/>
    </location>
</feature>
<evidence type="ECO:0000313" key="2">
    <source>
        <dbReference type="EMBL" id="TEB20417.1"/>
    </source>
</evidence>
<gene>
    <name evidence="2" type="ORF">FA13DRAFT_235580</name>
</gene>
<feature type="compositionally biased region" description="Basic residues" evidence="1">
    <location>
        <begin position="21"/>
        <end position="33"/>
    </location>
</feature>